<dbReference type="InterPro" id="IPR052724">
    <property type="entry name" value="GT117_domain-containing"/>
</dbReference>
<feature type="transmembrane region" description="Helical" evidence="1">
    <location>
        <begin position="574"/>
        <end position="595"/>
    </location>
</feature>
<dbReference type="InParanoid" id="A0A1I1WUB3"/>
<evidence type="ECO:0000256" key="1">
    <source>
        <dbReference type="SAM" id="Phobius"/>
    </source>
</evidence>
<dbReference type="PANTHER" id="PTHR16214">
    <property type="entry name" value="TRANSMEMBRANE PROTEIN 260"/>
    <property type="match status" value="1"/>
</dbReference>
<accession>A0A1I1WUB3</accession>
<gene>
    <name evidence="2" type="ORF">SAMN05444380_10529</name>
</gene>
<feature type="transmembrane region" description="Helical" evidence="1">
    <location>
        <begin position="7"/>
        <end position="27"/>
    </location>
</feature>
<feature type="transmembrane region" description="Helical" evidence="1">
    <location>
        <begin position="420"/>
        <end position="439"/>
    </location>
</feature>
<feature type="transmembrane region" description="Helical" evidence="1">
    <location>
        <begin position="214"/>
        <end position="237"/>
    </location>
</feature>
<feature type="transmembrane region" description="Helical" evidence="1">
    <location>
        <begin position="114"/>
        <end position="132"/>
    </location>
</feature>
<dbReference type="RefSeq" id="WP_010526732.1">
    <property type="nucleotide sequence ID" value="NZ_AFSL01000015.1"/>
</dbReference>
<dbReference type="Pfam" id="PF11028">
    <property type="entry name" value="TMEM260-like"/>
    <property type="match status" value="1"/>
</dbReference>
<dbReference type="OrthoDB" id="9807602at2"/>
<feature type="transmembrane region" description="Helical" evidence="1">
    <location>
        <begin position="172"/>
        <end position="202"/>
    </location>
</feature>
<keyword evidence="1" id="KW-0812">Transmembrane</keyword>
<feature type="transmembrane region" description="Helical" evidence="1">
    <location>
        <begin position="512"/>
        <end position="531"/>
    </location>
</feature>
<reference evidence="2 3" key="1">
    <citation type="submission" date="2016-10" db="EMBL/GenBank/DDBJ databases">
        <authorList>
            <person name="de Groot N.N."/>
        </authorList>
    </citation>
    <scope>NUCLEOTIDE SEQUENCE [LARGE SCALE GENOMIC DNA]</scope>
    <source>
        <strain evidence="2 3">DSM 19012</strain>
    </source>
</reference>
<dbReference type="STRING" id="385682.SAMN05444380_10529"/>
<dbReference type="PANTHER" id="PTHR16214:SF3">
    <property type="entry name" value="TRANSMEMBRANE PROTEIN 260"/>
    <property type="match status" value="1"/>
</dbReference>
<feature type="transmembrane region" description="Helical" evidence="1">
    <location>
        <begin position="486"/>
        <end position="503"/>
    </location>
</feature>
<dbReference type="EMBL" id="FONA01000005">
    <property type="protein sequence ID" value="SFD98629.1"/>
    <property type="molecule type" value="Genomic_DNA"/>
</dbReference>
<proteinExistence type="predicted"/>
<keyword evidence="1" id="KW-0472">Membrane</keyword>
<dbReference type="eggNOG" id="COG0038">
    <property type="taxonomic scope" value="Bacteria"/>
</dbReference>
<evidence type="ECO:0000313" key="3">
    <source>
        <dbReference type="Proteomes" id="UP000181976"/>
    </source>
</evidence>
<sequence length="967" mass="110170">MKLRNSFLKWYISETIVLGISLFVYSYTVAPTVSFWDCGEYIASAYRLQVPHPPGAPFYLLLARLFSLFASDTSQVALSINLLSLVSSAIAVLLLYKILVILLGWLVDEANPRNIFFIEVASIIGSLLFAFTDTFWNSAVESEVYATSFCFSMATLWLFLRWYNSKRNNHRLFFLGVYLMGLSIGVHLLNLLMIPVLVILFIWKFKGHSVINTIQGLVIGSILLVFLYWGLIVNGLLPAQYIERLLVNGLGLPKHSGLIAYVFGIVAILFGGIWLTFRTHPVIHFTFLVSGLIIMGWFSYALVPIRAEANPPINMNAPNNIFSLNEYINRTQYGNRPLLYGPHAGSEIVAWEPDSQFVYQVDKGRYEKVASVLRFRFRSEDMVWFPRIYSRQPQHEEGYQWWTGVNPQKQKPTFTSQISFFLRYQLGHSFLRYLLWNFVGRQNDSQGHGDMLSGNWASGLDWVDKYHLGNRKYPLAEELYSAAANHYYGIPMLMALIGLLYLFGEGRGRKRIVVVLGVIFLITGPAVVWYLNQPPFEPRERDYVYVASIMVIASLGGIGAFAMLKGIYKLFESIFTCSLLGILLFLSGPGLLFSVNLNDHDRSSRYLARDLAVSQLRSCPPNAILFTYGDNDTYPLWYAQHVEEIRTDVRIVNIGLLSLPWYLEQLKRAEIGSAGIHMNLPSEFYWRHQIDYFKISQSELMPVTGVQALEQLKSLNSSSKTKLVVREIPSNWVLSLKDKNILNWKILSSYISAGNLALADIIASNIENRPICFTRNVDRKSLHGIDKFFIGHGLVWLVDNPVVSENSKHALVQYSILMDSVSLARSAETWLDNSCRQALAAAGYRNAILENVNQLLKMGHLKQASCILNKSLKDFPYSPYIDQSLMVDVAKLLTHCGENDEAQKLVRNITYVNLQDIYYFVYSGFEIRDIKARYCKLFIDLRGLAKELRMTELVSRIELEMNSLCNL</sequence>
<evidence type="ECO:0008006" key="4">
    <source>
        <dbReference type="Google" id="ProtNLM"/>
    </source>
</evidence>
<feature type="transmembrane region" description="Helical" evidence="1">
    <location>
        <begin position="82"/>
        <end position="107"/>
    </location>
</feature>
<feature type="transmembrane region" description="Helical" evidence="1">
    <location>
        <begin position="543"/>
        <end position="562"/>
    </location>
</feature>
<dbReference type="AlphaFoldDB" id="A0A1I1WUB3"/>
<feature type="transmembrane region" description="Helical" evidence="1">
    <location>
        <begin position="258"/>
        <end position="277"/>
    </location>
</feature>
<keyword evidence="3" id="KW-1185">Reference proteome</keyword>
<dbReference type="InterPro" id="IPR021280">
    <property type="entry name" value="TMEM260-like"/>
</dbReference>
<dbReference type="Proteomes" id="UP000181976">
    <property type="component" value="Unassembled WGS sequence"/>
</dbReference>
<feature type="transmembrane region" description="Helical" evidence="1">
    <location>
        <begin position="144"/>
        <end position="160"/>
    </location>
</feature>
<organism evidence="2 3">
    <name type="scientific">Thermophagus xiamenensis</name>
    <dbReference type="NCBI Taxonomy" id="385682"/>
    <lineage>
        <taxon>Bacteria</taxon>
        <taxon>Pseudomonadati</taxon>
        <taxon>Bacteroidota</taxon>
        <taxon>Bacteroidia</taxon>
        <taxon>Marinilabiliales</taxon>
        <taxon>Marinilabiliaceae</taxon>
        <taxon>Thermophagus</taxon>
    </lineage>
</organism>
<name>A0A1I1WUB3_9BACT</name>
<keyword evidence="1" id="KW-1133">Transmembrane helix</keyword>
<evidence type="ECO:0000313" key="2">
    <source>
        <dbReference type="EMBL" id="SFD98629.1"/>
    </source>
</evidence>
<feature type="transmembrane region" description="Helical" evidence="1">
    <location>
        <begin position="283"/>
        <end position="303"/>
    </location>
</feature>
<protein>
    <recommendedName>
        <fullName evidence="4">DUF2723 domain-containing protein</fullName>
    </recommendedName>
</protein>